<organism evidence="1 2">
    <name type="scientific">Aspergillus sergii</name>
    <dbReference type="NCBI Taxonomy" id="1034303"/>
    <lineage>
        <taxon>Eukaryota</taxon>
        <taxon>Fungi</taxon>
        <taxon>Dikarya</taxon>
        <taxon>Ascomycota</taxon>
        <taxon>Pezizomycotina</taxon>
        <taxon>Eurotiomycetes</taxon>
        <taxon>Eurotiomycetidae</taxon>
        <taxon>Eurotiales</taxon>
        <taxon>Aspergillaceae</taxon>
        <taxon>Aspergillus</taxon>
        <taxon>Aspergillus subgen. Circumdati</taxon>
    </lineage>
</organism>
<reference evidence="2" key="1">
    <citation type="submission" date="2019-04" db="EMBL/GenBank/DDBJ databases">
        <title>Friends and foes A comparative genomics studyof 23 Aspergillus species from section Flavi.</title>
        <authorList>
            <consortium name="DOE Joint Genome Institute"/>
            <person name="Kjaerbolling I."/>
            <person name="Vesth T."/>
            <person name="Frisvad J.C."/>
            <person name="Nybo J.L."/>
            <person name="Theobald S."/>
            <person name="Kildgaard S."/>
            <person name="Isbrandt T."/>
            <person name="Kuo A."/>
            <person name="Sato A."/>
            <person name="Lyhne E.K."/>
            <person name="Kogle M.E."/>
            <person name="Wiebenga A."/>
            <person name="Kun R.S."/>
            <person name="Lubbers R.J."/>
            <person name="Makela M.R."/>
            <person name="Barry K."/>
            <person name="Chovatia M."/>
            <person name="Clum A."/>
            <person name="Daum C."/>
            <person name="Haridas S."/>
            <person name="He G."/>
            <person name="LaButti K."/>
            <person name="Lipzen A."/>
            <person name="Mondo S."/>
            <person name="Riley R."/>
            <person name="Salamov A."/>
            <person name="Simmons B.A."/>
            <person name="Magnuson J.K."/>
            <person name="Henrissat B."/>
            <person name="Mortensen U.H."/>
            <person name="Larsen T.O."/>
            <person name="Devries R.P."/>
            <person name="Grigoriev I.V."/>
            <person name="Machida M."/>
            <person name="Baker S.E."/>
            <person name="Andersen M.R."/>
        </authorList>
    </citation>
    <scope>NUCLEOTIDE SEQUENCE [LARGE SCALE GENOMIC DNA]</scope>
    <source>
        <strain evidence="2">CBS 130017</strain>
    </source>
</reference>
<protein>
    <submittedName>
        <fullName evidence="1">Uncharacterized protein</fullName>
    </submittedName>
</protein>
<evidence type="ECO:0000313" key="2">
    <source>
        <dbReference type="Proteomes" id="UP000325945"/>
    </source>
</evidence>
<dbReference type="EMBL" id="ML741800">
    <property type="protein sequence ID" value="KAE8326372.1"/>
    <property type="molecule type" value="Genomic_DNA"/>
</dbReference>
<dbReference type="Proteomes" id="UP000325945">
    <property type="component" value="Unassembled WGS sequence"/>
</dbReference>
<proteinExistence type="predicted"/>
<evidence type="ECO:0000313" key="1">
    <source>
        <dbReference type="EMBL" id="KAE8326372.1"/>
    </source>
</evidence>
<sequence length="113" mass="13069">MTGRAGQRLDGWSSHFNSPPLRADMDDPHFLPCVRCTLLFHPWWNIPLATSTHSSNQLSHGEVLEEYQIPDVDRYVAPFYAHSCARHQQCVGVCRDYRKSAWIMLLMEQLVNL</sequence>
<accession>A0A5N6X0F1</accession>
<dbReference type="AlphaFoldDB" id="A0A5N6X0F1"/>
<name>A0A5N6X0F1_9EURO</name>
<gene>
    <name evidence="1" type="ORF">BDV39DRAFT_177217</name>
</gene>
<keyword evidence="2" id="KW-1185">Reference proteome</keyword>